<evidence type="ECO:0000313" key="2">
    <source>
        <dbReference type="Proteomes" id="UP000629468"/>
    </source>
</evidence>
<dbReference type="EMBL" id="JABXXO010000001">
    <property type="protein sequence ID" value="KAF7785101.1"/>
    <property type="molecule type" value="Genomic_DNA"/>
</dbReference>
<dbReference type="Proteomes" id="UP000629468">
    <property type="component" value="Unassembled WGS sequence"/>
</dbReference>
<sequence length="166" mass="18790">MFDLVTRSVLGHYTTNPPSSEDHWYGPWNAILTVLFPTAQGYIVTPQRRIPDESDHIPDFVVEVVKIVSPPMQLRTVLIVKIKNSQHWEAGIPALERQILRQTDASFSGTAVSQVYWIGVIGPHWRYGIKEDDGQDAVPLIDWHHVTHDQDSYNNLQNLATLVAAL</sequence>
<accession>A0A8H7FCI8</accession>
<dbReference type="AlphaFoldDB" id="A0A8H7FCI8"/>
<comment type="caution">
    <text evidence="1">The sequence shown here is derived from an EMBL/GenBank/DDBJ whole genome shotgun (WGS) entry which is preliminary data.</text>
</comment>
<evidence type="ECO:0000313" key="1">
    <source>
        <dbReference type="EMBL" id="KAF7785101.1"/>
    </source>
</evidence>
<proteinExistence type="predicted"/>
<protein>
    <submittedName>
        <fullName evidence="1">Uncharacterized protein</fullName>
    </submittedName>
</protein>
<gene>
    <name evidence="1" type="ORF">Agabi119p4_1266</name>
</gene>
<name>A0A8H7FCI8_AGABI</name>
<reference evidence="1 2" key="1">
    <citation type="journal article" name="Sci. Rep.">
        <title>Telomere-to-telomere assembled and centromere annotated genomes of the two main subspecies of the button mushroom Agaricus bisporus reveal especially polymorphic chromosome ends.</title>
        <authorList>
            <person name="Sonnenberg A.S.M."/>
            <person name="Sedaghat-Telgerd N."/>
            <person name="Lavrijssen B."/>
            <person name="Ohm R.A."/>
            <person name="Hendrickx P.M."/>
            <person name="Scholtmeijer K."/>
            <person name="Baars J.J.P."/>
            <person name="van Peer A."/>
        </authorList>
    </citation>
    <scope>NUCLEOTIDE SEQUENCE [LARGE SCALE GENOMIC DNA]</scope>
    <source>
        <strain evidence="1 2">H119_p4</strain>
    </source>
</reference>
<organism evidence="1 2">
    <name type="scientific">Agaricus bisporus var. burnettii</name>
    <dbReference type="NCBI Taxonomy" id="192524"/>
    <lineage>
        <taxon>Eukaryota</taxon>
        <taxon>Fungi</taxon>
        <taxon>Dikarya</taxon>
        <taxon>Basidiomycota</taxon>
        <taxon>Agaricomycotina</taxon>
        <taxon>Agaricomycetes</taxon>
        <taxon>Agaricomycetidae</taxon>
        <taxon>Agaricales</taxon>
        <taxon>Agaricineae</taxon>
        <taxon>Agaricaceae</taxon>
        <taxon>Agaricus</taxon>
    </lineage>
</organism>